<name>W6NB37_CLOTY</name>
<evidence type="ECO:0000313" key="1">
    <source>
        <dbReference type="EMBL" id="CDL92744.1"/>
    </source>
</evidence>
<dbReference type="EMBL" id="CBXI010000044">
    <property type="protein sequence ID" value="CDL92744.1"/>
    <property type="molecule type" value="Genomic_DNA"/>
</dbReference>
<comment type="caution">
    <text evidence="1">The sequence shown here is derived from an EMBL/GenBank/DDBJ whole genome shotgun (WGS) entry which is preliminary data.</text>
</comment>
<gene>
    <name evidence="1" type="ORF">CTDIVETGP_2814</name>
</gene>
<proteinExistence type="predicted"/>
<dbReference type="RefSeq" id="WP_017752202.1">
    <property type="nucleotide sequence ID" value="NZ_CBXI010000044.1"/>
</dbReference>
<keyword evidence="2" id="KW-1185">Reference proteome</keyword>
<dbReference type="AlphaFoldDB" id="W6NB37"/>
<accession>W6NB37</accession>
<reference evidence="1 2" key="1">
    <citation type="journal article" date="2015" name="Genome Announc.">
        <title>Draft Genome Sequence of Clostridium tyrobutyricum Strain DIVETGP, Isolated from Cow's Milk for Grana Padano Production.</title>
        <authorList>
            <person name="Soggiu A."/>
            <person name="Piras C."/>
            <person name="Gaiarsa S."/>
            <person name="Sassera D."/>
            <person name="Roncada P."/>
            <person name="Bendixen E."/>
            <person name="Brasca M."/>
            <person name="Bonizzi L."/>
        </authorList>
    </citation>
    <scope>NUCLEOTIDE SEQUENCE [LARGE SCALE GENOMIC DNA]</scope>
    <source>
        <strain evidence="1 2">DIVETGP</strain>
    </source>
</reference>
<protein>
    <submittedName>
        <fullName evidence="1">Uncharacterized protein</fullName>
    </submittedName>
</protein>
<sequence length="102" mass="11872">MKLEFKIMGLELIKKHLSQLEKNNSVHYKDLFNIAFMKDHTKFSSFNEFLKSGNFTVNSIDDFKAIPDEKMDTHVKEASDFSCWQDMLNSAVRSYTITKLGL</sequence>
<dbReference type="GeneID" id="29420146"/>
<dbReference type="OrthoDB" id="3035462at2"/>
<evidence type="ECO:0000313" key="2">
    <source>
        <dbReference type="Proteomes" id="UP000019482"/>
    </source>
</evidence>
<dbReference type="Proteomes" id="UP000019482">
    <property type="component" value="Unassembled WGS sequence"/>
</dbReference>
<organism evidence="1 2">
    <name type="scientific">Clostridium tyrobutyricum DIVETGP</name>
    <dbReference type="NCBI Taxonomy" id="1408889"/>
    <lineage>
        <taxon>Bacteria</taxon>
        <taxon>Bacillati</taxon>
        <taxon>Bacillota</taxon>
        <taxon>Clostridia</taxon>
        <taxon>Eubacteriales</taxon>
        <taxon>Clostridiaceae</taxon>
        <taxon>Clostridium</taxon>
    </lineage>
</organism>